<keyword evidence="2" id="KW-1185">Reference proteome</keyword>
<organism evidence="1 2">
    <name type="scientific">Perkinsus chesapeaki</name>
    <name type="common">Clam parasite</name>
    <name type="synonym">Perkinsus andrewsi</name>
    <dbReference type="NCBI Taxonomy" id="330153"/>
    <lineage>
        <taxon>Eukaryota</taxon>
        <taxon>Sar</taxon>
        <taxon>Alveolata</taxon>
        <taxon>Perkinsozoa</taxon>
        <taxon>Perkinsea</taxon>
        <taxon>Perkinsida</taxon>
        <taxon>Perkinsidae</taxon>
        <taxon>Perkinsus</taxon>
    </lineage>
</organism>
<evidence type="ECO:0000313" key="1">
    <source>
        <dbReference type="EMBL" id="KAF4654524.1"/>
    </source>
</evidence>
<dbReference type="OrthoDB" id="10512268at2759"/>
<comment type="caution">
    <text evidence="1">The sequence shown here is derived from an EMBL/GenBank/DDBJ whole genome shotgun (WGS) entry which is preliminary data.</text>
</comment>
<dbReference type="AlphaFoldDB" id="A0A7J6L5P0"/>
<reference evidence="1 2" key="1">
    <citation type="submission" date="2020-04" db="EMBL/GenBank/DDBJ databases">
        <title>Perkinsus chesapeaki whole genome sequence.</title>
        <authorList>
            <person name="Bogema D.R."/>
        </authorList>
    </citation>
    <scope>NUCLEOTIDE SEQUENCE [LARGE SCALE GENOMIC DNA]</scope>
    <source>
        <strain evidence="1">ATCC PRA-425</strain>
    </source>
</reference>
<dbReference type="Proteomes" id="UP000591131">
    <property type="component" value="Unassembled WGS sequence"/>
</dbReference>
<evidence type="ECO:0000313" key="2">
    <source>
        <dbReference type="Proteomes" id="UP000591131"/>
    </source>
</evidence>
<dbReference type="EMBL" id="JAAPAO010000726">
    <property type="protein sequence ID" value="KAF4654524.1"/>
    <property type="molecule type" value="Genomic_DNA"/>
</dbReference>
<proteinExistence type="predicted"/>
<sequence length="167" mass="18193">MVVILVVRLLQDGFGEASIGDELSQRSCQLPVGTAVRVVNRDCEGCQARRLAANKLQVQSPRPPGCSVQYEPFAIDYFDVMGPYQLSKSEADTNTKVYIFTLSCHSRKFVKCEAAHDKSGYSASQALFKMLSDEGPVPLLVVDQGLNVPEVMSVADEWNAIVVAAPP</sequence>
<name>A0A7J6L5P0_PERCH</name>
<accession>A0A7J6L5P0</accession>
<evidence type="ECO:0008006" key="3">
    <source>
        <dbReference type="Google" id="ProtNLM"/>
    </source>
</evidence>
<gene>
    <name evidence="1" type="ORF">FOL47_009926</name>
</gene>
<protein>
    <recommendedName>
        <fullName evidence="3">Integrase catalytic domain-containing protein</fullName>
    </recommendedName>
</protein>